<dbReference type="EMBL" id="FZOS01000012">
    <property type="protein sequence ID" value="SNS68878.1"/>
    <property type="molecule type" value="Genomic_DNA"/>
</dbReference>
<protein>
    <submittedName>
        <fullName evidence="1">Uncharacterized protein</fullName>
    </submittedName>
</protein>
<proteinExistence type="predicted"/>
<organism evidence="1 2">
    <name type="scientific">Edaphosphingomonas laterariae</name>
    <dbReference type="NCBI Taxonomy" id="861865"/>
    <lineage>
        <taxon>Bacteria</taxon>
        <taxon>Pseudomonadati</taxon>
        <taxon>Pseudomonadota</taxon>
        <taxon>Alphaproteobacteria</taxon>
        <taxon>Sphingomonadales</taxon>
        <taxon>Rhizorhabdaceae</taxon>
        <taxon>Edaphosphingomonas</taxon>
    </lineage>
</organism>
<name>A0A239GJC1_9SPHN</name>
<sequence length="64" mass="6579">MQLSDVETATPAQLAPVLLAAIQRLGQLGREGGVALAALLEDDDGDFDEGASWVEDAAVGGLRD</sequence>
<keyword evidence="2" id="KW-1185">Reference proteome</keyword>
<dbReference type="Proteomes" id="UP000198281">
    <property type="component" value="Unassembled WGS sequence"/>
</dbReference>
<evidence type="ECO:0000313" key="1">
    <source>
        <dbReference type="EMBL" id="SNS68878.1"/>
    </source>
</evidence>
<evidence type="ECO:0000313" key="2">
    <source>
        <dbReference type="Proteomes" id="UP000198281"/>
    </source>
</evidence>
<gene>
    <name evidence="1" type="ORF">SAMN06295912_11289</name>
</gene>
<reference evidence="2" key="1">
    <citation type="submission" date="2017-06" db="EMBL/GenBank/DDBJ databases">
        <authorList>
            <person name="Varghese N."/>
            <person name="Submissions S."/>
        </authorList>
    </citation>
    <scope>NUCLEOTIDE SEQUENCE [LARGE SCALE GENOMIC DNA]</scope>
    <source>
        <strain evidence="2">LNB2</strain>
    </source>
</reference>
<dbReference type="AlphaFoldDB" id="A0A239GJC1"/>
<accession>A0A239GJC1</accession>
<dbReference type="RefSeq" id="WP_089219912.1">
    <property type="nucleotide sequence ID" value="NZ_FZOS01000012.1"/>
</dbReference>